<reference evidence="1 2" key="1">
    <citation type="submission" date="2016-04" db="EMBL/GenBank/DDBJ databases">
        <title>Genome analyses suggest a sexual origin of heterokaryosis in a supposedly ancient asexual fungus.</title>
        <authorList>
            <person name="Ropars J."/>
            <person name="Sedzielewska K."/>
            <person name="Noel J."/>
            <person name="Charron P."/>
            <person name="Farinelli L."/>
            <person name="Marton T."/>
            <person name="Kruger M."/>
            <person name="Pelin A."/>
            <person name="Brachmann A."/>
            <person name="Corradi N."/>
        </authorList>
    </citation>
    <scope>NUCLEOTIDE SEQUENCE [LARGE SCALE GENOMIC DNA]</scope>
    <source>
        <strain evidence="1 2">A5</strain>
    </source>
</reference>
<comment type="caution">
    <text evidence="1">The sequence shown here is derived from an EMBL/GenBank/DDBJ whole genome shotgun (WGS) entry which is preliminary data.</text>
</comment>
<evidence type="ECO:0000313" key="1">
    <source>
        <dbReference type="EMBL" id="PKB94672.1"/>
    </source>
</evidence>
<accession>A0A2N0NJC0</accession>
<organism evidence="1 2">
    <name type="scientific">Rhizophagus irregularis</name>
    <dbReference type="NCBI Taxonomy" id="588596"/>
    <lineage>
        <taxon>Eukaryota</taxon>
        <taxon>Fungi</taxon>
        <taxon>Fungi incertae sedis</taxon>
        <taxon>Mucoromycota</taxon>
        <taxon>Glomeromycotina</taxon>
        <taxon>Glomeromycetes</taxon>
        <taxon>Glomerales</taxon>
        <taxon>Glomeraceae</taxon>
        <taxon>Rhizophagus</taxon>
    </lineage>
</organism>
<name>A0A2N0NJC0_9GLOM</name>
<dbReference type="EMBL" id="LLXJ01005710">
    <property type="protein sequence ID" value="PKB94672.1"/>
    <property type="molecule type" value="Genomic_DNA"/>
</dbReference>
<dbReference type="VEuPathDB" id="FungiDB:RhiirA1_475437"/>
<reference evidence="1 2" key="2">
    <citation type="submission" date="2017-09" db="EMBL/GenBank/DDBJ databases">
        <title>Extensive intraspecific genome diversity in a model arbuscular mycorrhizal fungus.</title>
        <authorList>
            <person name="Chen E.C."/>
            <person name="Morin E."/>
            <person name="Beaudet D."/>
            <person name="Noel J."/>
            <person name="Ndikumana S."/>
            <person name="Charron P."/>
            <person name="St-Onge C."/>
            <person name="Giorgi J."/>
            <person name="Grigoriev I.V."/>
            <person name="Roux C."/>
            <person name="Martin F.M."/>
            <person name="Corradi N."/>
        </authorList>
    </citation>
    <scope>NUCLEOTIDE SEQUENCE [LARGE SCALE GENOMIC DNA]</scope>
    <source>
        <strain evidence="1 2">A5</strain>
    </source>
</reference>
<evidence type="ECO:0000313" key="2">
    <source>
        <dbReference type="Proteomes" id="UP000232722"/>
    </source>
</evidence>
<protein>
    <submittedName>
        <fullName evidence="1">Uncharacterized protein</fullName>
    </submittedName>
</protein>
<proteinExistence type="predicted"/>
<dbReference type="VEuPathDB" id="FungiDB:FUN_002384"/>
<sequence>MSNLRRQGFSGDRYEDYVEYIRMHYIKNGETPTEWKNRIWDRLMYFRREKIHMYGKEDCFYAYKASPHLVDGQEYFKPCGMTICFSCNQLVYLGISRLSIGERHEYNALESKFTIEKSRNVSFNDYMEMGQLILSDEWMAFHKYDLQMMNPFGKFCREVWFIDISNYVHKKFSNYAEQKLRRYVLWLANMSSGW</sequence>
<dbReference type="VEuPathDB" id="FungiDB:RhiirFUN_021794"/>
<dbReference type="Proteomes" id="UP000232722">
    <property type="component" value="Unassembled WGS sequence"/>
</dbReference>
<gene>
    <name evidence="1" type="ORF">RhiirA5_438264</name>
</gene>
<dbReference type="AlphaFoldDB" id="A0A2N0NJC0"/>